<dbReference type="PROSITE" id="PS00012">
    <property type="entry name" value="PHOSPHOPANTETHEINE"/>
    <property type="match status" value="1"/>
</dbReference>
<gene>
    <name evidence="6" type="ORF">BLS_007811</name>
</gene>
<feature type="transmembrane region" description="Helical" evidence="4">
    <location>
        <begin position="939"/>
        <end position="959"/>
    </location>
</feature>
<proteinExistence type="predicted"/>
<keyword evidence="4" id="KW-0812">Transmembrane</keyword>
<dbReference type="PROSITE" id="PS00455">
    <property type="entry name" value="AMP_BINDING"/>
    <property type="match status" value="1"/>
</dbReference>
<evidence type="ECO:0000256" key="3">
    <source>
        <dbReference type="ARBA" id="ARBA00022598"/>
    </source>
</evidence>
<dbReference type="InterPro" id="IPR020845">
    <property type="entry name" value="AMP-binding_CS"/>
</dbReference>
<dbReference type="SUPFAM" id="SSF51161">
    <property type="entry name" value="Trimeric LpxA-like enzymes"/>
    <property type="match status" value="3"/>
</dbReference>
<dbReference type="InterPro" id="IPR009081">
    <property type="entry name" value="PP-bd_ACP"/>
</dbReference>
<dbReference type="InterPro" id="IPR012728">
    <property type="entry name" value="Pls/PosA_C"/>
</dbReference>
<reference evidence="6 7" key="1">
    <citation type="submission" date="2019-11" db="EMBL/GenBank/DDBJ databases">
        <title>Venturia inaequalis Genome Resource.</title>
        <authorList>
            <person name="Lichtner F.J."/>
        </authorList>
    </citation>
    <scope>NUCLEOTIDE SEQUENCE [LARGE SCALE GENOMIC DNA]</scope>
    <source>
        <strain evidence="6">Bline_iso_100314</strain>
    </source>
</reference>
<sequence>MSHLEAAQRSPDASRYILHSRQASPTPVSIDGVNTLPGLFKWQALRRGNATLFSFREQPAATLKKISYGEALEATTKLARGLRRILPSSETQAPTVGIWFERSTELHFAILATTISGAAWLPFDPEAPSSRVDACLTDSKACVLLCDAAHYAAAVKATSGVSGCRVITFDELNHLSQDQGHTNQKIPEPNPLGTAYLIYTSGSTGTPKGIEISHHAALTFSLSERSILETGPGDVVWQGFSCAFDMWIEEVYVQTALPKLNRANCFDQRWVSIAGGAQLAIGSHADYQDIPGMGGASGVWAQRGVTIVNAVPTLINIMTSIDDESPLPPTLRLLNLGGEALPPSLIKRLWHSNLRILNTYGPSETTVTATFQELVPGDEVTIGRPLPMYHALLLSINEDGATAPLLPLELQEGVEGELAIGGPCLGNGYVGRPELTAEKFIQHPIPTSDGERLYRTGDRVRLDRDWNLIFIGRIDSQVKHRGFRIELGEIENSLNGHRDVQVAAVILSKATDTLEAYIVAKDGVAMKSKDLHGNLQRLPAYMHPEAYHFITAQEMPRLPSGKVNLKALQDVSSSLAAQARVEFDEKRNESTSTFFDNSEMGMLLRIMGNVFPQTSDITPTSDFFDDLGGHSLAAATLVSKLRKESPKDSVLKNVALKDVYILRTAENIIEALGGSKLDSGSSDQSFSKEAEPVDHWPVSHTAFVLCGIAQIPPLLIFFFIEGVAILGPYLLFYYALIHGGVGFAILATYFSFVMIPIMKFIIGTAGKWLSLGRAKPGEYPLYGYYYYRWWLAERFVELIEPTAFSGTALAPAVMRALGAKVGAFCHIEDPLIGAAYDLVTIGDDVLVGRETVLSTSWVERGRLILAPIRLESSTSVGSQCVLEGGCTLSEGAEIGHMTMVPSGVVIPSGERWTGSPAQFSNRPEDVGHMRASRPGLARTTAFAMATSFTSIFVLPLMYFVPQIPSILLFDYVNIEGLNIWAQTAVVSLPATFIYFFLVLLELLVFKWGVLGKVRERSYRTTSLYHYRKWFVDRLMDMSLVILQPVYATLYVVPFLRLLGVKIGHRAEVSNARGINFELTEIGDESFVADGVYISDSSIRSNTITLQKTTFHPRAFAGNQSLLLPGTTLPSNSLVGVLSISPEVPLKEGQSCFGSPAVMMPVRQAPKQTHPDHLLWAPRWYQFALRGLIEGLRIFMPRFIMILGLGFGTQLFELGISAMAGYIVFLIPFIYFSLFALPALIFTAAAKWLLIGRYTATEWPLWSSGVWRSEFVTSCYETLCVPLLTKMLAGTPFLAWTFRLFGTRVGARATLLTTDITEHDVVSIGTEAVLNRSASPQTHLFEDRVMKIGRIEVGDGAVMKTYSHALPHSCVGAGGMLGSLSLLMKGEAVPAGEKWEGSPMAFARW</sequence>
<dbReference type="CDD" id="cd05930">
    <property type="entry name" value="A_NRPS"/>
    <property type="match status" value="1"/>
</dbReference>
<evidence type="ECO:0000313" key="6">
    <source>
        <dbReference type="EMBL" id="KAE9965165.1"/>
    </source>
</evidence>
<feature type="transmembrane region" description="Helical" evidence="4">
    <location>
        <begin position="741"/>
        <end position="762"/>
    </location>
</feature>
<dbReference type="EMBL" id="WNWQ01000632">
    <property type="protein sequence ID" value="KAE9965165.1"/>
    <property type="molecule type" value="Genomic_DNA"/>
</dbReference>
<dbReference type="Pfam" id="PF00501">
    <property type="entry name" value="AMP-binding"/>
    <property type="match status" value="1"/>
</dbReference>
<keyword evidence="1" id="KW-0596">Phosphopantetheine</keyword>
<dbReference type="GO" id="GO:0043041">
    <property type="term" value="P:amino acid activation for nonribosomal peptide biosynthetic process"/>
    <property type="evidence" value="ECO:0007669"/>
    <property type="project" value="TreeGrafter"/>
</dbReference>
<dbReference type="InterPro" id="IPR006162">
    <property type="entry name" value="Ppantetheine_attach_site"/>
</dbReference>
<dbReference type="NCBIfam" id="TIGR02353">
    <property type="entry name" value="NRPS_term_dom"/>
    <property type="match status" value="1"/>
</dbReference>
<evidence type="ECO:0000256" key="4">
    <source>
        <dbReference type="SAM" id="Phobius"/>
    </source>
</evidence>
<dbReference type="GO" id="GO:0005737">
    <property type="term" value="C:cytoplasm"/>
    <property type="evidence" value="ECO:0007669"/>
    <property type="project" value="TreeGrafter"/>
</dbReference>
<protein>
    <recommendedName>
        <fullName evidence="5">Carrier domain-containing protein</fullName>
    </recommendedName>
</protein>
<dbReference type="Gene3D" id="2.160.10.10">
    <property type="entry name" value="Hexapeptide repeat proteins"/>
    <property type="match status" value="1"/>
</dbReference>
<dbReference type="SUPFAM" id="SSF47336">
    <property type="entry name" value="ACP-like"/>
    <property type="match status" value="1"/>
</dbReference>
<feature type="transmembrane region" description="Helical" evidence="4">
    <location>
        <begin position="714"/>
        <end position="735"/>
    </location>
</feature>
<dbReference type="PANTHER" id="PTHR45527:SF1">
    <property type="entry name" value="FATTY ACID SYNTHASE"/>
    <property type="match status" value="1"/>
</dbReference>
<dbReference type="GO" id="GO:0031177">
    <property type="term" value="F:phosphopantetheine binding"/>
    <property type="evidence" value="ECO:0007669"/>
    <property type="project" value="TreeGrafter"/>
</dbReference>
<dbReference type="Gene3D" id="3.30.300.30">
    <property type="match status" value="1"/>
</dbReference>
<comment type="caution">
    <text evidence="6">The sequence shown here is derived from an EMBL/GenBank/DDBJ whole genome shotgun (WGS) entry which is preliminary data.</text>
</comment>
<feature type="domain" description="Carrier" evidence="5">
    <location>
        <begin position="594"/>
        <end position="676"/>
    </location>
</feature>
<feature type="transmembrane region" description="Helical" evidence="4">
    <location>
        <begin position="1228"/>
        <end position="1249"/>
    </location>
</feature>
<evidence type="ECO:0000313" key="7">
    <source>
        <dbReference type="Proteomes" id="UP000433883"/>
    </source>
</evidence>
<dbReference type="GO" id="GO:0044550">
    <property type="term" value="P:secondary metabolite biosynthetic process"/>
    <property type="evidence" value="ECO:0007669"/>
    <property type="project" value="TreeGrafter"/>
</dbReference>
<dbReference type="PROSITE" id="PS50075">
    <property type="entry name" value="CARRIER"/>
    <property type="match status" value="1"/>
</dbReference>
<evidence type="ECO:0000259" key="5">
    <source>
        <dbReference type="PROSITE" id="PS50075"/>
    </source>
</evidence>
<dbReference type="Proteomes" id="UP000433883">
    <property type="component" value="Unassembled WGS sequence"/>
</dbReference>
<dbReference type="InterPro" id="IPR011004">
    <property type="entry name" value="Trimer_LpxA-like_sf"/>
</dbReference>
<dbReference type="GO" id="GO:0016874">
    <property type="term" value="F:ligase activity"/>
    <property type="evidence" value="ECO:0007669"/>
    <property type="project" value="UniProtKB-KW"/>
</dbReference>
<dbReference type="SUPFAM" id="SSF56801">
    <property type="entry name" value="Acetyl-CoA synthetase-like"/>
    <property type="match status" value="1"/>
</dbReference>
<dbReference type="InterPro" id="IPR042099">
    <property type="entry name" value="ANL_N_sf"/>
</dbReference>
<keyword evidence="3" id="KW-0436">Ligase</keyword>
<evidence type="ECO:0000256" key="1">
    <source>
        <dbReference type="ARBA" id="ARBA00022450"/>
    </source>
</evidence>
<evidence type="ECO:0000256" key="2">
    <source>
        <dbReference type="ARBA" id="ARBA00022553"/>
    </source>
</evidence>
<feature type="transmembrane region" description="Helical" evidence="4">
    <location>
        <begin position="979"/>
        <end position="1005"/>
    </location>
</feature>
<keyword evidence="4" id="KW-1133">Transmembrane helix</keyword>
<dbReference type="InterPro" id="IPR000873">
    <property type="entry name" value="AMP-dep_synth/lig_dom"/>
</dbReference>
<dbReference type="Gene3D" id="3.40.50.12780">
    <property type="entry name" value="N-terminal domain of ligase-like"/>
    <property type="match status" value="1"/>
</dbReference>
<dbReference type="Pfam" id="PF00550">
    <property type="entry name" value="PP-binding"/>
    <property type="match status" value="1"/>
</dbReference>
<feature type="transmembrane region" description="Helical" evidence="4">
    <location>
        <begin position="1198"/>
        <end position="1222"/>
    </location>
</feature>
<name>A0A8H3U891_VENIN</name>
<organism evidence="6 7">
    <name type="scientific">Venturia inaequalis</name>
    <name type="common">Apple scab fungus</name>
    <dbReference type="NCBI Taxonomy" id="5025"/>
    <lineage>
        <taxon>Eukaryota</taxon>
        <taxon>Fungi</taxon>
        <taxon>Dikarya</taxon>
        <taxon>Ascomycota</taxon>
        <taxon>Pezizomycotina</taxon>
        <taxon>Dothideomycetes</taxon>
        <taxon>Pleosporomycetidae</taxon>
        <taxon>Venturiales</taxon>
        <taxon>Venturiaceae</taxon>
        <taxon>Venturia</taxon>
    </lineage>
</organism>
<accession>A0A8H3U891</accession>
<keyword evidence="4" id="KW-0472">Membrane</keyword>
<dbReference type="Gene3D" id="1.10.1200.10">
    <property type="entry name" value="ACP-like"/>
    <property type="match status" value="1"/>
</dbReference>
<dbReference type="OrthoDB" id="416786at2759"/>
<dbReference type="InterPro" id="IPR036736">
    <property type="entry name" value="ACP-like_sf"/>
</dbReference>
<dbReference type="InterPro" id="IPR045851">
    <property type="entry name" value="AMP-bd_C_sf"/>
</dbReference>
<dbReference type="PANTHER" id="PTHR45527">
    <property type="entry name" value="NONRIBOSOMAL PEPTIDE SYNTHETASE"/>
    <property type="match status" value="1"/>
</dbReference>
<keyword evidence="2" id="KW-0597">Phosphoprotein</keyword>